<dbReference type="STRING" id="1245748.A0A421D0E1"/>
<dbReference type="Proteomes" id="UP000215289">
    <property type="component" value="Unassembled WGS sequence"/>
</dbReference>
<protein>
    <recommendedName>
        <fullName evidence="2">Sld7 C-terminal domain-containing protein</fullName>
    </recommendedName>
</protein>
<evidence type="ECO:0000259" key="2">
    <source>
        <dbReference type="Pfam" id="PF18596"/>
    </source>
</evidence>
<feature type="region of interest" description="Disordered" evidence="1">
    <location>
        <begin position="270"/>
        <end position="345"/>
    </location>
</feature>
<feature type="compositionally biased region" description="Polar residues" evidence="1">
    <location>
        <begin position="304"/>
        <end position="314"/>
    </location>
</feature>
<dbReference type="InterPro" id="IPR041260">
    <property type="entry name" value="Sld7_C"/>
</dbReference>
<organism evidence="3 4">
    <name type="scientific">Aspergillus turcosus</name>
    <dbReference type="NCBI Taxonomy" id="1245748"/>
    <lineage>
        <taxon>Eukaryota</taxon>
        <taxon>Fungi</taxon>
        <taxon>Dikarya</taxon>
        <taxon>Ascomycota</taxon>
        <taxon>Pezizomycotina</taxon>
        <taxon>Eurotiomycetes</taxon>
        <taxon>Eurotiomycetidae</taxon>
        <taxon>Eurotiales</taxon>
        <taxon>Aspergillaceae</taxon>
        <taxon>Aspergillus</taxon>
        <taxon>Aspergillus subgen. Fumigati</taxon>
    </lineage>
</organism>
<accession>A0A421D0E1</accession>
<sequence>MDIWSGSIALDRQSQLRGLRLIDPTSNWQSDTLKDSSLAFRCFVNPALIPFYARSGPSLELHTADIETSQWLKSKLLGNIWLEEEELEKFQTFQCPVGILLSINRPSGTKASGLPTTDLLVHGVLSSAASFERPPTPPTSSSPGPYEYASQVHKQELRIYATPLSSSLITKSQALCSPPQDPDGLVSDGRFAEFLPDIRSPSPKRKRVATLFETAAQHHKKVRQKGGEAVSQLMASSLSHSSQHLQTFRIKREFEEPSLPLLEKIASQRSRSMSMGANLHPLRPPDLRNEQSRPSSRRSHFTSRKSTPNPFLESTSRREQSTALSSSDDKLEPSATPKDAENIISDNKNTITRTILTCMRLYGFNRSSRPTTTAKNDHGTDSDMNLSTEIGVTSSTDEDEFKAMYHATYRASTFALRKYLKQCPGTDGCEKDLPPLLDKEKAMTYVDEFLRLFCEEN</sequence>
<feature type="domain" description="Sld7 C-terminal" evidence="2">
    <location>
        <begin position="346"/>
        <end position="454"/>
    </location>
</feature>
<evidence type="ECO:0000313" key="4">
    <source>
        <dbReference type="Proteomes" id="UP000215289"/>
    </source>
</evidence>
<dbReference type="OrthoDB" id="4205424at2759"/>
<evidence type="ECO:0000313" key="3">
    <source>
        <dbReference type="EMBL" id="RLL95586.1"/>
    </source>
</evidence>
<dbReference type="Pfam" id="PF18596">
    <property type="entry name" value="Sld7_C"/>
    <property type="match status" value="1"/>
</dbReference>
<comment type="caution">
    <text evidence="3">The sequence shown here is derived from an EMBL/GenBank/DDBJ whole genome shotgun (WGS) entry which is preliminary data.</text>
</comment>
<feature type="region of interest" description="Disordered" evidence="1">
    <location>
        <begin position="367"/>
        <end position="386"/>
    </location>
</feature>
<keyword evidence="4" id="KW-1185">Reference proteome</keyword>
<name>A0A421D0E1_9EURO</name>
<gene>
    <name evidence="3" type="ORF">CFD26_105549</name>
</gene>
<reference evidence="3 4" key="1">
    <citation type="submission" date="2018-08" db="EMBL/GenBank/DDBJ databases">
        <title>Draft genome sequences of two Aspergillus turcosus clinical strains isolated from bronchoalveolar lavage fluid: one azole-susceptible and the other azole-resistant.</title>
        <authorList>
            <person name="Parent-Michaud M."/>
            <person name="Dufresne P.J."/>
            <person name="Fournier E."/>
            <person name="Martineau C."/>
            <person name="Moreira S."/>
            <person name="Perkins V."/>
            <person name="De Repentigny L."/>
            <person name="Dufresne S.F."/>
        </authorList>
    </citation>
    <scope>NUCLEOTIDE SEQUENCE [LARGE SCALE GENOMIC DNA]</scope>
    <source>
        <strain evidence="3">HMR AF 1038</strain>
    </source>
</reference>
<dbReference type="EMBL" id="NIDN02000146">
    <property type="protein sequence ID" value="RLL95586.1"/>
    <property type="molecule type" value="Genomic_DNA"/>
</dbReference>
<proteinExistence type="predicted"/>
<evidence type="ECO:0000256" key="1">
    <source>
        <dbReference type="SAM" id="MobiDB-lite"/>
    </source>
</evidence>
<dbReference type="AlphaFoldDB" id="A0A421D0E1"/>